<dbReference type="GO" id="GO:0003682">
    <property type="term" value="F:chromatin binding"/>
    <property type="evidence" value="ECO:0007669"/>
    <property type="project" value="TreeGrafter"/>
</dbReference>
<evidence type="ECO:0000313" key="8">
    <source>
        <dbReference type="EMBL" id="PIO35521.1"/>
    </source>
</evidence>
<keyword evidence="9" id="KW-1185">Reference proteome</keyword>
<evidence type="ECO:0000259" key="7">
    <source>
        <dbReference type="PROSITE" id="PS50013"/>
    </source>
</evidence>
<name>A0A2G9S7U3_AQUCT</name>
<dbReference type="PANTHER" id="PTHR45623:SF19">
    <property type="entry name" value="CHROMODOMAIN-HELICASE-DNA-BINDING PROTEIN 2"/>
    <property type="match status" value="1"/>
</dbReference>
<gene>
    <name evidence="8" type="ORF">AB205_0206790</name>
</gene>
<evidence type="ECO:0000256" key="1">
    <source>
        <dbReference type="ARBA" id="ARBA00004123"/>
    </source>
</evidence>
<protein>
    <recommendedName>
        <fullName evidence="7">Chromo domain-containing protein</fullName>
    </recommendedName>
</protein>
<dbReference type="Pfam" id="PF00385">
    <property type="entry name" value="Chromo"/>
    <property type="match status" value="1"/>
</dbReference>
<feature type="domain" description="Chromo" evidence="7">
    <location>
        <begin position="60"/>
        <end position="138"/>
    </location>
</feature>
<dbReference type="InterPro" id="IPR000953">
    <property type="entry name" value="Chromo/chromo_shadow_dom"/>
</dbReference>
<evidence type="ECO:0000256" key="2">
    <source>
        <dbReference type="ARBA" id="ARBA00022741"/>
    </source>
</evidence>
<dbReference type="PANTHER" id="PTHR45623">
    <property type="entry name" value="CHROMODOMAIN-HELICASE-DNA-BINDING PROTEIN 3-RELATED-RELATED"/>
    <property type="match status" value="1"/>
</dbReference>
<evidence type="ECO:0000256" key="4">
    <source>
        <dbReference type="ARBA" id="ARBA00023015"/>
    </source>
</evidence>
<dbReference type="PROSITE" id="PS00598">
    <property type="entry name" value="CHROMO_1"/>
    <property type="match status" value="1"/>
</dbReference>
<dbReference type="EMBL" id="KV927097">
    <property type="protein sequence ID" value="PIO35521.1"/>
    <property type="molecule type" value="Genomic_DNA"/>
</dbReference>
<dbReference type="GO" id="GO:0034728">
    <property type="term" value="P:nucleosome organization"/>
    <property type="evidence" value="ECO:0007669"/>
    <property type="project" value="TreeGrafter"/>
</dbReference>
<organism evidence="8 9">
    <name type="scientific">Aquarana catesbeiana</name>
    <name type="common">American bullfrog</name>
    <name type="synonym">Rana catesbeiana</name>
    <dbReference type="NCBI Taxonomy" id="8400"/>
    <lineage>
        <taxon>Eukaryota</taxon>
        <taxon>Metazoa</taxon>
        <taxon>Chordata</taxon>
        <taxon>Craniata</taxon>
        <taxon>Vertebrata</taxon>
        <taxon>Euteleostomi</taxon>
        <taxon>Amphibia</taxon>
        <taxon>Batrachia</taxon>
        <taxon>Anura</taxon>
        <taxon>Neobatrachia</taxon>
        <taxon>Ranoidea</taxon>
        <taxon>Ranidae</taxon>
        <taxon>Aquarana</taxon>
    </lineage>
</organism>
<dbReference type="GO" id="GO:0140658">
    <property type="term" value="F:ATP-dependent chromatin remodeler activity"/>
    <property type="evidence" value="ECO:0007669"/>
    <property type="project" value="TreeGrafter"/>
</dbReference>
<keyword evidence="5" id="KW-0804">Transcription</keyword>
<dbReference type="GO" id="GO:0005634">
    <property type="term" value="C:nucleus"/>
    <property type="evidence" value="ECO:0007669"/>
    <property type="project" value="UniProtKB-SubCell"/>
</dbReference>
<dbReference type="InterPro" id="IPR016197">
    <property type="entry name" value="Chromo-like_dom_sf"/>
</dbReference>
<dbReference type="GO" id="GO:0005524">
    <property type="term" value="F:ATP binding"/>
    <property type="evidence" value="ECO:0007669"/>
    <property type="project" value="UniProtKB-KW"/>
</dbReference>
<dbReference type="Gene3D" id="3.40.50.10810">
    <property type="entry name" value="Tandem AAA-ATPase domain"/>
    <property type="match status" value="1"/>
</dbReference>
<evidence type="ECO:0000256" key="5">
    <source>
        <dbReference type="ARBA" id="ARBA00023163"/>
    </source>
</evidence>
<keyword evidence="3" id="KW-0067">ATP-binding</keyword>
<dbReference type="Gene3D" id="2.40.50.40">
    <property type="match status" value="1"/>
</dbReference>
<reference evidence="9" key="1">
    <citation type="journal article" date="2017" name="Nat. Commun.">
        <title>The North American bullfrog draft genome provides insight into hormonal regulation of long noncoding RNA.</title>
        <authorList>
            <person name="Hammond S.A."/>
            <person name="Warren R.L."/>
            <person name="Vandervalk B.P."/>
            <person name="Kucuk E."/>
            <person name="Khan H."/>
            <person name="Gibb E.A."/>
            <person name="Pandoh P."/>
            <person name="Kirk H."/>
            <person name="Zhao Y."/>
            <person name="Jones M."/>
            <person name="Mungall A.J."/>
            <person name="Coope R."/>
            <person name="Pleasance S."/>
            <person name="Moore R.A."/>
            <person name="Holt R.A."/>
            <person name="Round J.M."/>
            <person name="Ohora S."/>
            <person name="Walle B.V."/>
            <person name="Veldhoen N."/>
            <person name="Helbing C.C."/>
            <person name="Birol I."/>
        </authorList>
    </citation>
    <scope>NUCLEOTIDE SEQUENCE [LARGE SCALE GENOMIC DNA]</scope>
</reference>
<dbReference type="Proteomes" id="UP000228934">
    <property type="component" value="Unassembled WGS sequence"/>
</dbReference>
<dbReference type="InterPro" id="IPR023780">
    <property type="entry name" value="Chromo_domain"/>
</dbReference>
<dbReference type="GO" id="GO:0000785">
    <property type="term" value="C:chromatin"/>
    <property type="evidence" value="ECO:0007669"/>
    <property type="project" value="TreeGrafter"/>
</dbReference>
<dbReference type="AlphaFoldDB" id="A0A2G9S7U3"/>
<dbReference type="CDD" id="cd18661">
    <property type="entry name" value="CD2_tandem_CHD1-2_like"/>
    <property type="match status" value="1"/>
</dbReference>
<dbReference type="GO" id="GO:0042393">
    <property type="term" value="F:histone binding"/>
    <property type="evidence" value="ECO:0007669"/>
    <property type="project" value="TreeGrafter"/>
</dbReference>
<proteinExistence type="predicted"/>
<evidence type="ECO:0000313" key="9">
    <source>
        <dbReference type="Proteomes" id="UP000228934"/>
    </source>
</evidence>
<dbReference type="GO" id="GO:0016887">
    <property type="term" value="F:ATP hydrolysis activity"/>
    <property type="evidence" value="ECO:0007669"/>
    <property type="project" value="TreeGrafter"/>
</dbReference>
<dbReference type="FunFam" id="2.40.50.40:FF:000014">
    <property type="entry name" value="Chromodomain-helicase-DNA-binding protein 2 isoform 1"/>
    <property type="match status" value="1"/>
</dbReference>
<keyword evidence="4" id="KW-0805">Transcription regulation</keyword>
<dbReference type="SMART" id="SM00298">
    <property type="entry name" value="CHROMO"/>
    <property type="match status" value="1"/>
</dbReference>
<evidence type="ECO:0000256" key="3">
    <source>
        <dbReference type="ARBA" id="ARBA00022840"/>
    </source>
</evidence>
<dbReference type="InterPro" id="IPR038718">
    <property type="entry name" value="SNF2-like_sf"/>
</dbReference>
<dbReference type="GO" id="GO:0003677">
    <property type="term" value="F:DNA binding"/>
    <property type="evidence" value="ECO:0007669"/>
    <property type="project" value="TreeGrafter"/>
</dbReference>
<dbReference type="InterPro" id="IPR023779">
    <property type="entry name" value="Chromodomain_CS"/>
</dbReference>
<sequence>MERRMSAETCPLTSDPLKAGGCLYVRIHRYRIGLSKVTPEDVEYYNCQQELAGELNKQYQIVERIIAVRTGKSATVQSDLPVNSRRSSTSNEPEYLCKWMGLPYADSSWENESLVGKKFQNCIDSFHSRNNSKNTPVKDSKVLRQRPRFVTLKKQPSYIGGEGLELRDYQLEGLNWLAHSWCK</sequence>
<keyword evidence="6" id="KW-0539">Nucleus</keyword>
<accession>A0A2G9S7U3</accession>
<evidence type="ECO:0000256" key="6">
    <source>
        <dbReference type="ARBA" id="ARBA00023242"/>
    </source>
</evidence>
<dbReference type="SUPFAM" id="SSF54160">
    <property type="entry name" value="Chromo domain-like"/>
    <property type="match status" value="1"/>
</dbReference>
<comment type="subcellular location">
    <subcellularLocation>
        <location evidence="1">Nucleus</location>
    </subcellularLocation>
</comment>
<keyword evidence="2" id="KW-0547">Nucleotide-binding</keyword>
<dbReference type="PROSITE" id="PS50013">
    <property type="entry name" value="CHROMO_2"/>
    <property type="match status" value="1"/>
</dbReference>
<dbReference type="OrthoDB" id="5857104at2759"/>